<reference evidence="2" key="1">
    <citation type="journal article" date="2021" name="Proc. Natl. Acad. Sci. U.S.A.">
        <title>A Catalog of Tens of Thousands of Viruses from Human Metagenomes Reveals Hidden Associations with Chronic Diseases.</title>
        <authorList>
            <person name="Tisza M.J."/>
            <person name="Buck C.B."/>
        </authorList>
    </citation>
    <scope>NUCLEOTIDE SEQUENCE</scope>
    <source>
        <strain evidence="2">Ct8Ri8</strain>
    </source>
</reference>
<accession>A0A8S5MSL8</accession>
<dbReference type="EMBL" id="BK014980">
    <property type="protein sequence ID" value="DAD85325.1"/>
    <property type="molecule type" value="Genomic_DNA"/>
</dbReference>
<dbReference type="InterPro" id="IPR052399">
    <property type="entry name" value="Phage_Baseplate_Assmbl_Protein"/>
</dbReference>
<sequence>MTYQQRYYKEIFLEALQNALNEGLISHSAQFIKYIENKQDISNFYAMILSIHSEVFEKVYSDMTEVYNSFKINNATGIDLDDIGDILGCPRPQATHAGAEITFKLPKVYSNLTIEGAGIEVTSPNGITYKTVEDLKFPAGETVCTVFAYATKAGPQYGVDENQLTKIISSLKNIDSISCTNINPSTGGTNVYNDNQYRELLQHWFEINQKGNYWAYVNYFARTDAVEGYKLIPNWDGTGTLKIIIDPGDSFLLNRVYDELTKEITQVTEDIVLMGPVLKPIDIYINVNVDIDRVNPFSLDEKAEIQGKIKQAVIDYMDLLKIGEDFIPHKCSVYIDRDVPELQDINFQYPTGPVVISDEEQCSPGDIQIIME</sequence>
<dbReference type="Pfam" id="PF04865">
    <property type="entry name" value="Baseplate_J"/>
    <property type="match status" value="1"/>
</dbReference>
<dbReference type="PANTHER" id="PTHR37829">
    <property type="entry name" value="PHAGE-LIKE ELEMENT PBSX PROTEIN XKDT"/>
    <property type="match status" value="1"/>
</dbReference>
<dbReference type="PANTHER" id="PTHR37829:SF3">
    <property type="entry name" value="PROTEIN JAYE-RELATED"/>
    <property type="match status" value="1"/>
</dbReference>
<dbReference type="InterPro" id="IPR006949">
    <property type="entry name" value="Barrel_Baseplate_J-like"/>
</dbReference>
<evidence type="ECO:0000259" key="1">
    <source>
        <dbReference type="Pfam" id="PF04865"/>
    </source>
</evidence>
<proteinExistence type="predicted"/>
<name>A0A8S5MSL8_9CAUD</name>
<organism evidence="2">
    <name type="scientific">Siphoviridae sp. ct8Ri8</name>
    <dbReference type="NCBI Taxonomy" id="2826170"/>
    <lineage>
        <taxon>Viruses</taxon>
        <taxon>Duplodnaviria</taxon>
        <taxon>Heunggongvirae</taxon>
        <taxon>Uroviricota</taxon>
        <taxon>Caudoviricetes</taxon>
    </lineage>
</organism>
<evidence type="ECO:0000313" key="2">
    <source>
        <dbReference type="EMBL" id="DAD85325.1"/>
    </source>
</evidence>
<protein>
    <submittedName>
        <fullName evidence="2">Baseplate J like protein</fullName>
    </submittedName>
</protein>
<feature type="domain" description="Baseplate protein J-like barrel" evidence="1">
    <location>
        <begin position="117"/>
        <end position="188"/>
    </location>
</feature>